<dbReference type="InterPro" id="IPR056802">
    <property type="entry name" value="ATR-like_M-HEAT"/>
</dbReference>
<keyword evidence="8 17" id="KW-0418">Kinase</keyword>
<dbReference type="GO" id="GO:0004674">
    <property type="term" value="F:protein serine/threonine kinase activity"/>
    <property type="evidence" value="ECO:0007669"/>
    <property type="project" value="UniProtKB-KW"/>
</dbReference>
<dbReference type="SMART" id="SM01343">
    <property type="entry name" value="FATC"/>
    <property type="match status" value="1"/>
</dbReference>
<dbReference type="InterPro" id="IPR012993">
    <property type="entry name" value="UME"/>
</dbReference>
<dbReference type="InterPro" id="IPR016024">
    <property type="entry name" value="ARM-type_fold"/>
</dbReference>
<dbReference type="SUPFAM" id="SSF56112">
    <property type="entry name" value="Protein kinase-like (PK-like)"/>
    <property type="match status" value="1"/>
</dbReference>
<dbReference type="CDD" id="cd00892">
    <property type="entry name" value="PIKKc_ATR"/>
    <property type="match status" value="1"/>
</dbReference>
<dbReference type="Proteomes" id="UP000307440">
    <property type="component" value="Unassembled WGS sequence"/>
</dbReference>
<dbReference type="PANTHER" id="PTHR11139:SF125">
    <property type="entry name" value="SERINE_THREONINE-PROTEIN KINASE MEC1"/>
    <property type="match status" value="1"/>
</dbReference>
<evidence type="ECO:0000256" key="10">
    <source>
        <dbReference type="ARBA" id="ARBA00023204"/>
    </source>
</evidence>
<dbReference type="InterPro" id="IPR014009">
    <property type="entry name" value="PIK_FAT"/>
</dbReference>
<feature type="domain" description="PI3K/PI4K catalytic" evidence="14">
    <location>
        <begin position="2054"/>
        <end position="2365"/>
    </location>
</feature>
<dbReference type="Gene3D" id="1.25.10.10">
    <property type="entry name" value="Leucine-rich Repeat Variant"/>
    <property type="match status" value="1"/>
</dbReference>
<keyword evidence="11" id="KW-0539">Nucleus</keyword>
<evidence type="ECO:0000313" key="18">
    <source>
        <dbReference type="Proteomes" id="UP000307440"/>
    </source>
</evidence>
<evidence type="ECO:0000313" key="17">
    <source>
        <dbReference type="EMBL" id="TFK25977.1"/>
    </source>
</evidence>
<keyword evidence="7" id="KW-0227">DNA damage</keyword>
<dbReference type="GO" id="GO:0006281">
    <property type="term" value="P:DNA repair"/>
    <property type="evidence" value="ECO:0007669"/>
    <property type="project" value="UniProtKB-KW"/>
</dbReference>
<keyword evidence="9" id="KW-0067">ATP-binding</keyword>
<evidence type="ECO:0000259" key="15">
    <source>
        <dbReference type="PROSITE" id="PS51189"/>
    </source>
</evidence>
<dbReference type="EC" id="2.7.11.1" evidence="3"/>
<name>A0A5C3L066_COPMA</name>
<dbReference type="GO" id="GO:0000077">
    <property type="term" value="P:DNA damage checkpoint signaling"/>
    <property type="evidence" value="ECO:0007669"/>
    <property type="project" value="TreeGrafter"/>
</dbReference>
<dbReference type="Pfam" id="PF08064">
    <property type="entry name" value="UME"/>
    <property type="match status" value="1"/>
</dbReference>
<dbReference type="PROSITE" id="PS51190">
    <property type="entry name" value="FATC"/>
    <property type="match status" value="1"/>
</dbReference>
<organism evidence="17 18">
    <name type="scientific">Coprinopsis marcescibilis</name>
    <name type="common">Agaric fungus</name>
    <name type="synonym">Psathyrella marcescibilis</name>
    <dbReference type="NCBI Taxonomy" id="230819"/>
    <lineage>
        <taxon>Eukaryota</taxon>
        <taxon>Fungi</taxon>
        <taxon>Dikarya</taxon>
        <taxon>Basidiomycota</taxon>
        <taxon>Agaricomycotina</taxon>
        <taxon>Agaricomycetes</taxon>
        <taxon>Agaricomycetidae</taxon>
        <taxon>Agaricales</taxon>
        <taxon>Agaricineae</taxon>
        <taxon>Psathyrellaceae</taxon>
        <taxon>Coprinopsis</taxon>
    </lineage>
</organism>
<dbReference type="InterPro" id="IPR050517">
    <property type="entry name" value="DDR_Repair_Kinase"/>
</dbReference>
<evidence type="ECO:0000256" key="11">
    <source>
        <dbReference type="ARBA" id="ARBA00023242"/>
    </source>
</evidence>
<feature type="domain" description="FAT" evidence="15">
    <location>
        <begin position="1384"/>
        <end position="1947"/>
    </location>
</feature>
<dbReference type="Gene3D" id="1.10.1070.11">
    <property type="entry name" value="Phosphatidylinositol 3-/4-kinase, catalytic domain"/>
    <property type="match status" value="1"/>
</dbReference>
<evidence type="ECO:0000256" key="2">
    <source>
        <dbReference type="ARBA" id="ARBA00010769"/>
    </source>
</evidence>
<dbReference type="InterPro" id="IPR000403">
    <property type="entry name" value="PI3/4_kinase_cat_dom"/>
</dbReference>
<comment type="similarity">
    <text evidence="2">Belongs to the PI3/PI4-kinase family. ATM subfamily.</text>
</comment>
<evidence type="ECO:0000256" key="3">
    <source>
        <dbReference type="ARBA" id="ARBA00012513"/>
    </source>
</evidence>
<dbReference type="InterPro" id="IPR036940">
    <property type="entry name" value="PI3/4_kinase_cat_sf"/>
</dbReference>
<keyword evidence="5" id="KW-0808">Transferase</keyword>
<gene>
    <name evidence="17" type="ORF">FA15DRAFT_755437</name>
</gene>
<keyword evidence="4" id="KW-0723">Serine/threonine-protein kinase</keyword>
<evidence type="ECO:0000256" key="4">
    <source>
        <dbReference type="ARBA" id="ARBA00022527"/>
    </source>
</evidence>
<proteinExistence type="inferred from homology"/>
<dbReference type="Pfam" id="PF00454">
    <property type="entry name" value="PI3_PI4_kinase"/>
    <property type="match status" value="1"/>
</dbReference>
<dbReference type="GO" id="GO:0000723">
    <property type="term" value="P:telomere maintenance"/>
    <property type="evidence" value="ECO:0007669"/>
    <property type="project" value="TreeGrafter"/>
</dbReference>
<evidence type="ECO:0000256" key="1">
    <source>
        <dbReference type="ARBA" id="ARBA00004123"/>
    </source>
</evidence>
<evidence type="ECO:0000256" key="13">
    <source>
        <dbReference type="ARBA" id="ARBA00048679"/>
    </source>
</evidence>
<dbReference type="Gene3D" id="3.30.1010.10">
    <property type="entry name" value="Phosphatidylinositol 3-kinase Catalytic Subunit, Chain A, domain 4"/>
    <property type="match status" value="1"/>
</dbReference>
<dbReference type="PROSITE" id="PS00916">
    <property type="entry name" value="PI3_4_KINASE_2"/>
    <property type="match status" value="1"/>
</dbReference>
<evidence type="ECO:0000256" key="9">
    <source>
        <dbReference type="ARBA" id="ARBA00022840"/>
    </source>
</evidence>
<comment type="subcellular location">
    <subcellularLocation>
        <location evidence="1">Nucleus</location>
    </subcellularLocation>
</comment>
<dbReference type="InterPro" id="IPR011989">
    <property type="entry name" value="ARM-like"/>
</dbReference>
<dbReference type="EMBL" id="ML210180">
    <property type="protein sequence ID" value="TFK25977.1"/>
    <property type="molecule type" value="Genomic_DNA"/>
</dbReference>
<dbReference type="Pfam" id="PF25030">
    <property type="entry name" value="M-HEAT_ATR"/>
    <property type="match status" value="1"/>
</dbReference>
<keyword evidence="6" id="KW-0547">Nucleotide-binding</keyword>
<feature type="domain" description="FATC" evidence="16">
    <location>
        <begin position="2374"/>
        <end position="2406"/>
    </location>
</feature>
<dbReference type="GO" id="GO:0005694">
    <property type="term" value="C:chromosome"/>
    <property type="evidence" value="ECO:0007669"/>
    <property type="project" value="TreeGrafter"/>
</dbReference>
<dbReference type="InterPro" id="IPR003152">
    <property type="entry name" value="FATC_dom"/>
</dbReference>
<dbReference type="Pfam" id="PF02260">
    <property type="entry name" value="FATC"/>
    <property type="match status" value="1"/>
</dbReference>
<evidence type="ECO:0000256" key="8">
    <source>
        <dbReference type="ARBA" id="ARBA00022777"/>
    </source>
</evidence>
<evidence type="ECO:0000256" key="12">
    <source>
        <dbReference type="ARBA" id="ARBA00047899"/>
    </source>
</evidence>
<evidence type="ECO:0000256" key="7">
    <source>
        <dbReference type="ARBA" id="ARBA00022763"/>
    </source>
</evidence>
<dbReference type="Pfam" id="PF23593">
    <property type="entry name" value="HEAT_ATR"/>
    <property type="match status" value="1"/>
</dbReference>
<comment type="catalytic activity">
    <reaction evidence="12">
        <text>L-threonyl-[protein] + ATP = O-phospho-L-threonyl-[protein] + ADP + H(+)</text>
        <dbReference type="Rhea" id="RHEA:46608"/>
        <dbReference type="Rhea" id="RHEA-COMP:11060"/>
        <dbReference type="Rhea" id="RHEA-COMP:11605"/>
        <dbReference type="ChEBI" id="CHEBI:15378"/>
        <dbReference type="ChEBI" id="CHEBI:30013"/>
        <dbReference type="ChEBI" id="CHEBI:30616"/>
        <dbReference type="ChEBI" id="CHEBI:61977"/>
        <dbReference type="ChEBI" id="CHEBI:456216"/>
        <dbReference type="EC" id="2.7.11.1"/>
    </reaction>
</comment>
<dbReference type="SMART" id="SM00146">
    <property type="entry name" value="PI3Kc"/>
    <property type="match status" value="1"/>
</dbReference>
<evidence type="ECO:0000259" key="14">
    <source>
        <dbReference type="PROSITE" id="PS50290"/>
    </source>
</evidence>
<accession>A0A5C3L066</accession>
<dbReference type="OrthoDB" id="381190at2759"/>
<dbReference type="InterPro" id="IPR057564">
    <property type="entry name" value="HEAT_ATR"/>
</dbReference>
<dbReference type="SUPFAM" id="SSF48371">
    <property type="entry name" value="ARM repeat"/>
    <property type="match status" value="1"/>
</dbReference>
<dbReference type="GO" id="GO:0005524">
    <property type="term" value="F:ATP binding"/>
    <property type="evidence" value="ECO:0007669"/>
    <property type="project" value="UniProtKB-KW"/>
</dbReference>
<dbReference type="Pfam" id="PF02259">
    <property type="entry name" value="FAT"/>
    <property type="match status" value="1"/>
</dbReference>
<dbReference type="InterPro" id="IPR018936">
    <property type="entry name" value="PI3/4_kinase_CS"/>
</dbReference>
<dbReference type="STRING" id="230819.A0A5C3L066"/>
<sequence length="2406" mass="270875">MEPSHTNAFLPALGTSNFSEEDLHHYLRDTFMVYLESRESASELPTDTWLSLCNRLSDHVLHFSHPDAADFSWKEKTLLLETTTQLIQSVFALVNDVHKKEHQDYVKRIFCQLLALSFVLGLWIERVVPEEGVTTPDTMRAAVIDAAVAVLMALGSPRSNKPPIEPEDWHEPEHLLRSIVNSWLTQYQTLTLDTDMSVYPRHIKMMDEDGHEPSGERPGDEMKQTIVLSNETEKIVLATAMLEIFLRVLPTSMDMQCCFAAQRRSLIECVKHFCDFSLGPFCKCTNERRGLQLATILRAIPPHHPETKILYRYVQHRVIQARLTGILFQETRHLDDLLRQSFEPESVLATRAVIFQALGRVNEAPADTRDRFLWDLAIFYLQNCAEIAKELHPAVQDRLKVCAEQVPLQPAPKKAHVPSTTPSLTSGPAPRLNIKEHVWRRQIKQLVQEIVAPEPVNWMDDDFRPNEIYTIRRVLGDISDRFSRPLPDGKQEARLSLAENLSKLPCLLVLCSGQNCLSFRKAAGPELVPMYAPVINALLQGDSEYEVTPAVRKAVFKALGVILRHRNEERVDKRTLDIIFKGLRDKDRSTRLSAGCNLEVIASMHDTDTPDSRAASMELFDQLYQVLESSGARAKETMLISIAGLGRTANQIRLGHTLCLLSTQLGSSHILIHSLACTQILSLSKYHKKTPYALIMPHMDQIASWVFIRISTHPALFRELCRLISIAPSDFISINLSRTIPELLVRCDGSSLDFIATQLGKPRHALIVGDNLHSNLAKIFILETQIQTNKVINFVLGILNEASNTKIGLREVLPGCTTLLLTELVVMMGEETPQSLELAISAIRKVESALKTGSSRGSTNTNPSAFLASQMLGIISRIIDMLQDVYGKKSAVAKQKIIRSLGSLITLIGPPIHSVSSQIMATLQTHLSVEELSAVTVESWRKFLITVQPADLGQHIGPTCAAFVSSWPNLSEKSHQIIVESLQHTFNRFGQDLTHHLDEIPDLSVVDNMNPLQVHLSQLRPPPEPKDSLQRILNRCGNSNLTVATLSLGELKRFISDKEREYIQGLASGDVFDPMVGKLLSTLFAAACRDGDGTDNIRLLAYECIGILGAVDPYRFELGVKVADIVVAKNYSDGDETVQFVLHLIQNLLVDTFRSTSDVKYQTHLAYPIQELLKYCEFTSDLVNSGKSVRAKIRNRWNGLSKDVLDVVTPLLEGRFTYVQHSAPNIILPIYPTQSTYREWMQLWVTHLISKASGDHAQKIFKVFLSVVRTKDVVIARHLLPHLVLNILISGDPDDAHDIRTEIITVLEDQVDNQSGSTTDKKLLSAQAIFALLDHLNRWARAIRREISSKRNENKRPRLNQFQTQIEEQLLRLDSILSNLDLNLMAKAAFQCKAFARSLMSFEQQINFLKDHNKDHNLEGYYDTIHEIYAHLDEPDGMEGISTLILSPSLEHQIREHESTGRWTAAQSCWEVHLQHSPDNLEFHQGLLRCLRNLGHCDTLRNHVKGVLTTHPEWQSDLAEFHVESAWMVGAWDDVSQLVALSKKVEAASPAIMIADVLLMMRNDDGSGITAALAAARGKLGAPINAAGVNGYVRSYDAVLNLHVLHELETIYHTVKELPSSTDGTRRKRSLAELSNRLSARLQSVLPTFRNLEPILSMRRIGLSVIPHPRPDLMSEVGSSWLTSAKFARKAGHWQTAYSAMLQGRQYGAPFYFIESARLVKVSGEPLKALHELESYMNSLGLMKNSLAIDPAVDEESANMRAKLHLLRSRWICESERYDVATVLEAFKLATELDKKWESSYFHFGNFYDSRAKELRHQTKDSLKAKEIHVARGLKMNLLTIRNYARAVRYGTKYIYQTVPRLLTLWLDNGEDPVYCGTDQFNKMNDVVASAIRDVPAYKWYSAFPQIASRVGHQTSKVYEQLSTLIVTILQEYPSQALWLFASVVKSNKSIRATRGRAILDKLRSSPSSRATLPRIIADSVAMTNELLSLCDGHAPDNIKVLSMAKSFPQLKALGQSGLVIPLQESLTVNMPSSSSAASTHLPFLPDAPTFKEFADEIEIMKSMAKPRKITIHGSDGQDYTFLGKPKDDLRKDARLMDFNSIINKLLKTNSDARRRQLRIRTYGVVTLNEECGFIQWVPNTIPIRPVLVKAYDARKLKTWGSEMEAICNKLKDMPEHDAGLLFDTKVLPMFPPVFHEWFIETFPEPTAWLESRLNYSRTAAVMSMVGFILGLGDRHCENILLDVNSGDVVHVDFNCLFEKGKALQTPERVPFRLTQNLVDGLGITGVEGVFRISCELTMEVLKGNKDSLMSVLDAFIHDPLVEWEDEKRKMDHRNRKSLTTTINIAKDALNGIKKKFEGYFAPFSHQKNENPMKRLSTKLLVASLIEEATSSQNLAKMYPGWGPWN</sequence>
<dbReference type="InterPro" id="IPR003151">
    <property type="entry name" value="PIK-rel_kinase_FAT"/>
</dbReference>
<evidence type="ECO:0000256" key="5">
    <source>
        <dbReference type="ARBA" id="ARBA00022679"/>
    </source>
</evidence>
<dbReference type="SMART" id="SM00802">
    <property type="entry name" value="UME"/>
    <property type="match status" value="1"/>
</dbReference>
<protein>
    <recommendedName>
        <fullName evidence="3">non-specific serine/threonine protein kinase</fullName>
        <ecNumber evidence="3">2.7.11.1</ecNumber>
    </recommendedName>
</protein>
<dbReference type="InterPro" id="IPR011009">
    <property type="entry name" value="Kinase-like_dom_sf"/>
</dbReference>
<dbReference type="GO" id="GO:0005634">
    <property type="term" value="C:nucleus"/>
    <property type="evidence" value="ECO:0007669"/>
    <property type="project" value="UniProtKB-SubCell"/>
</dbReference>
<dbReference type="PROSITE" id="PS50290">
    <property type="entry name" value="PI3_4_KINASE_3"/>
    <property type="match status" value="1"/>
</dbReference>
<dbReference type="PANTHER" id="PTHR11139">
    <property type="entry name" value="ATAXIA TELANGIECTASIA MUTATED ATM -RELATED"/>
    <property type="match status" value="1"/>
</dbReference>
<comment type="catalytic activity">
    <reaction evidence="13">
        <text>L-seryl-[protein] + ATP = O-phospho-L-seryl-[protein] + ADP + H(+)</text>
        <dbReference type="Rhea" id="RHEA:17989"/>
        <dbReference type="Rhea" id="RHEA-COMP:9863"/>
        <dbReference type="Rhea" id="RHEA-COMP:11604"/>
        <dbReference type="ChEBI" id="CHEBI:15378"/>
        <dbReference type="ChEBI" id="CHEBI:29999"/>
        <dbReference type="ChEBI" id="CHEBI:30616"/>
        <dbReference type="ChEBI" id="CHEBI:83421"/>
        <dbReference type="ChEBI" id="CHEBI:456216"/>
        <dbReference type="EC" id="2.7.11.1"/>
    </reaction>
</comment>
<evidence type="ECO:0000259" key="16">
    <source>
        <dbReference type="PROSITE" id="PS51190"/>
    </source>
</evidence>
<dbReference type="PROSITE" id="PS51189">
    <property type="entry name" value="FAT"/>
    <property type="match status" value="1"/>
</dbReference>
<reference evidence="17 18" key="1">
    <citation type="journal article" date="2019" name="Nat. Ecol. Evol.">
        <title>Megaphylogeny resolves global patterns of mushroom evolution.</title>
        <authorList>
            <person name="Varga T."/>
            <person name="Krizsan K."/>
            <person name="Foldi C."/>
            <person name="Dima B."/>
            <person name="Sanchez-Garcia M."/>
            <person name="Sanchez-Ramirez S."/>
            <person name="Szollosi G.J."/>
            <person name="Szarkandi J.G."/>
            <person name="Papp V."/>
            <person name="Albert L."/>
            <person name="Andreopoulos W."/>
            <person name="Angelini C."/>
            <person name="Antonin V."/>
            <person name="Barry K.W."/>
            <person name="Bougher N.L."/>
            <person name="Buchanan P."/>
            <person name="Buyck B."/>
            <person name="Bense V."/>
            <person name="Catcheside P."/>
            <person name="Chovatia M."/>
            <person name="Cooper J."/>
            <person name="Damon W."/>
            <person name="Desjardin D."/>
            <person name="Finy P."/>
            <person name="Geml J."/>
            <person name="Haridas S."/>
            <person name="Hughes K."/>
            <person name="Justo A."/>
            <person name="Karasinski D."/>
            <person name="Kautmanova I."/>
            <person name="Kiss B."/>
            <person name="Kocsube S."/>
            <person name="Kotiranta H."/>
            <person name="LaButti K.M."/>
            <person name="Lechner B.E."/>
            <person name="Liimatainen K."/>
            <person name="Lipzen A."/>
            <person name="Lukacs Z."/>
            <person name="Mihaltcheva S."/>
            <person name="Morgado L.N."/>
            <person name="Niskanen T."/>
            <person name="Noordeloos M.E."/>
            <person name="Ohm R.A."/>
            <person name="Ortiz-Santana B."/>
            <person name="Ovrebo C."/>
            <person name="Racz N."/>
            <person name="Riley R."/>
            <person name="Savchenko A."/>
            <person name="Shiryaev A."/>
            <person name="Soop K."/>
            <person name="Spirin V."/>
            <person name="Szebenyi C."/>
            <person name="Tomsovsky M."/>
            <person name="Tulloss R.E."/>
            <person name="Uehling J."/>
            <person name="Grigoriev I.V."/>
            <person name="Vagvolgyi C."/>
            <person name="Papp T."/>
            <person name="Martin F.M."/>
            <person name="Miettinen O."/>
            <person name="Hibbett D.S."/>
            <person name="Nagy L.G."/>
        </authorList>
    </citation>
    <scope>NUCLEOTIDE SEQUENCE [LARGE SCALE GENOMIC DNA]</scope>
    <source>
        <strain evidence="17 18">CBS 121175</strain>
    </source>
</reference>
<keyword evidence="10" id="KW-0234">DNA repair</keyword>
<evidence type="ECO:0000256" key="6">
    <source>
        <dbReference type="ARBA" id="ARBA00022741"/>
    </source>
</evidence>
<keyword evidence="18" id="KW-1185">Reference proteome</keyword>